<comment type="caution">
    <text evidence="7">The sequence shown here is derived from an EMBL/GenBank/DDBJ whole genome shotgun (WGS) entry which is preliminary data.</text>
</comment>
<keyword evidence="5" id="KW-0862">Zinc</keyword>
<dbReference type="PROSITE" id="PS00859">
    <property type="entry name" value="GTP_CYCLOHYDROL_1_1"/>
    <property type="match status" value="1"/>
</dbReference>
<reference evidence="7 8" key="1">
    <citation type="journal article" date="2019" name="Int. J. Syst. Evol. Microbiol.">
        <title>The Global Catalogue of Microorganisms (GCM) 10K type strain sequencing project: providing services to taxonomists for standard genome sequencing and annotation.</title>
        <authorList>
            <consortium name="The Broad Institute Genomics Platform"/>
            <consortium name="The Broad Institute Genome Sequencing Center for Infectious Disease"/>
            <person name="Wu L."/>
            <person name="Ma J."/>
        </authorList>
    </citation>
    <scope>NUCLEOTIDE SEQUENCE [LARGE SCALE GENOMIC DNA]</scope>
    <source>
        <strain evidence="7 8">JCM 15309</strain>
    </source>
</reference>
<comment type="similarity">
    <text evidence="5">Belongs to the GTP cyclohydrolase I family.</text>
</comment>
<dbReference type="InterPro" id="IPR020602">
    <property type="entry name" value="GTP_CycHdrlase_I_dom"/>
</dbReference>
<keyword evidence="8" id="KW-1185">Reference proteome</keyword>
<dbReference type="Pfam" id="PF01227">
    <property type="entry name" value="GTP_cyclohydroI"/>
    <property type="match status" value="1"/>
</dbReference>
<keyword evidence="5" id="KW-0547">Nucleotide-binding</keyword>
<feature type="domain" description="GTP cyclohydrolase I" evidence="6">
    <location>
        <begin position="28"/>
        <end position="202"/>
    </location>
</feature>
<name>A0ABN2RS98_9ACTN</name>
<proteinExistence type="inferred from homology"/>
<comment type="pathway">
    <text evidence="2 5">Cofactor biosynthesis; 7,8-dihydroneopterin triphosphate biosynthesis; 7,8-dihydroneopterin triphosphate from GTP: step 1/1.</text>
</comment>
<dbReference type="RefSeq" id="WP_344047806.1">
    <property type="nucleotide sequence ID" value="NZ_BAAAPB010000005.1"/>
</dbReference>
<dbReference type="PANTHER" id="PTHR11109:SF7">
    <property type="entry name" value="GTP CYCLOHYDROLASE 1"/>
    <property type="match status" value="1"/>
</dbReference>
<keyword evidence="5" id="KW-0342">GTP-binding</keyword>
<dbReference type="HAMAP" id="MF_00223">
    <property type="entry name" value="FolE"/>
    <property type="match status" value="1"/>
</dbReference>
<feature type="binding site" evidence="5">
    <location>
        <position position="95"/>
    </location>
    <ligand>
        <name>Zn(2+)</name>
        <dbReference type="ChEBI" id="CHEBI:29105"/>
    </ligand>
</feature>
<evidence type="ECO:0000256" key="1">
    <source>
        <dbReference type="ARBA" id="ARBA00001052"/>
    </source>
</evidence>
<dbReference type="PROSITE" id="PS00860">
    <property type="entry name" value="GTP_CYCLOHYDROL_1_2"/>
    <property type="match status" value="1"/>
</dbReference>
<dbReference type="SUPFAM" id="SSF55620">
    <property type="entry name" value="Tetrahydrobiopterin biosynthesis enzymes-like"/>
    <property type="match status" value="1"/>
</dbReference>
<dbReference type="InterPro" id="IPR043133">
    <property type="entry name" value="GTP-CH-I_C/QueF"/>
</dbReference>
<keyword evidence="3 5" id="KW-0554">One-carbon metabolism</keyword>
<dbReference type="NCBIfam" id="TIGR00063">
    <property type="entry name" value="folE"/>
    <property type="match status" value="1"/>
</dbReference>
<feature type="binding site" evidence="5">
    <location>
        <position position="166"/>
    </location>
    <ligand>
        <name>Zn(2+)</name>
        <dbReference type="ChEBI" id="CHEBI:29105"/>
    </ligand>
</feature>
<accession>A0ABN2RS98</accession>
<keyword evidence="5" id="KW-0479">Metal-binding</keyword>
<comment type="subunit">
    <text evidence="5">Homopolymer.</text>
</comment>
<feature type="binding site" evidence="5">
    <location>
        <position position="98"/>
    </location>
    <ligand>
        <name>Zn(2+)</name>
        <dbReference type="ChEBI" id="CHEBI:29105"/>
    </ligand>
</feature>
<protein>
    <recommendedName>
        <fullName evidence="5">GTP cyclohydrolase 1</fullName>
        <ecNumber evidence="5">3.5.4.16</ecNumber>
    </recommendedName>
    <alternativeName>
        <fullName evidence="5">GTP cyclohydrolase I</fullName>
        <shortName evidence="5">GTP-CH-I</shortName>
    </alternativeName>
</protein>
<dbReference type="InterPro" id="IPR018234">
    <property type="entry name" value="GTP_CycHdrlase_I_CS"/>
</dbReference>
<evidence type="ECO:0000256" key="3">
    <source>
        <dbReference type="ARBA" id="ARBA00022563"/>
    </source>
</evidence>
<evidence type="ECO:0000313" key="7">
    <source>
        <dbReference type="EMBL" id="GAA1974041.1"/>
    </source>
</evidence>
<dbReference type="EC" id="3.5.4.16" evidence="5"/>
<organism evidence="7 8">
    <name type="scientific">Nocardioides panacihumi</name>
    <dbReference type="NCBI Taxonomy" id="400774"/>
    <lineage>
        <taxon>Bacteria</taxon>
        <taxon>Bacillati</taxon>
        <taxon>Actinomycetota</taxon>
        <taxon>Actinomycetes</taxon>
        <taxon>Propionibacteriales</taxon>
        <taxon>Nocardioidaceae</taxon>
        <taxon>Nocardioides</taxon>
    </lineage>
</organism>
<evidence type="ECO:0000259" key="6">
    <source>
        <dbReference type="Pfam" id="PF01227"/>
    </source>
</evidence>
<evidence type="ECO:0000256" key="5">
    <source>
        <dbReference type="HAMAP-Rule" id="MF_00223"/>
    </source>
</evidence>
<comment type="catalytic activity">
    <reaction evidence="1 5">
        <text>GTP + H2O = 7,8-dihydroneopterin 3'-triphosphate + formate + H(+)</text>
        <dbReference type="Rhea" id="RHEA:17473"/>
        <dbReference type="ChEBI" id="CHEBI:15377"/>
        <dbReference type="ChEBI" id="CHEBI:15378"/>
        <dbReference type="ChEBI" id="CHEBI:15740"/>
        <dbReference type="ChEBI" id="CHEBI:37565"/>
        <dbReference type="ChEBI" id="CHEBI:58462"/>
        <dbReference type="EC" id="3.5.4.16"/>
    </reaction>
</comment>
<dbReference type="Proteomes" id="UP001500571">
    <property type="component" value="Unassembled WGS sequence"/>
</dbReference>
<sequence>MSASVSSITGRTRVHPPGTVRDLDAAAEAAGAMMRALGIDPDDPATPDLALTPRRLAAAYAELLTPDEFDMTTFENAQEYDEMVLVRDIPMQSVCEHHLLPFVGRAHVAYLPAERIVGLSKLARVVAHFASRPQTQERLTTQIASHLDEHLRPRGVGVVIEAEHTCMTLRGARAPGSSTTTSSLRGVIKESPASRAEFLALVGRVSR</sequence>
<dbReference type="NCBIfam" id="NF006825">
    <property type="entry name" value="PRK09347.1-2"/>
    <property type="match status" value="1"/>
</dbReference>
<dbReference type="Gene3D" id="3.30.1130.10">
    <property type="match status" value="1"/>
</dbReference>
<gene>
    <name evidence="7" type="primary">folE_2</name>
    <name evidence="5" type="synonym">folE</name>
    <name evidence="7" type="ORF">GCM10009798_39100</name>
</gene>
<evidence type="ECO:0000256" key="4">
    <source>
        <dbReference type="ARBA" id="ARBA00022801"/>
    </source>
</evidence>
<dbReference type="PANTHER" id="PTHR11109">
    <property type="entry name" value="GTP CYCLOHYDROLASE I"/>
    <property type="match status" value="1"/>
</dbReference>
<evidence type="ECO:0000313" key="8">
    <source>
        <dbReference type="Proteomes" id="UP001500571"/>
    </source>
</evidence>
<keyword evidence="4 5" id="KW-0378">Hydrolase</keyword>
<evidence type="ECO:0000256" key="2">
    <source>
        <dbReference type="ARBA" id="ARBA00005080"/>
    </source>
</evidence>
<dbReference type="InterPro" id="IPR001474">
    <property type="entry name" value="GTP_CycHdrlase_I"/>
</dbReference>
<dbReference type="NCBIfam" id="NF006826">
    <property type="entry name" value="PRK09347.1-3"/>
    <property type="match status" value="1"/>
</dbReference>
<dbReference type="EMBL" id="BAAAPB010000005">
    <property type="protein sequence ID" value="GAA1974041.1"/>
    <property type="molecule type" value="Genomic_DNA"/>
</dbReference>